<keyword evidence="5" id="KW-0812">Transmembrane</keyword>
<evidence type="ECO:0000313" key="11">
    <source>
        <dbReference type="Proteomes" id="UP000190852"/>
    </source>
</evidence>
<dbReference type="InterPro" id="IPR051906">
    <property type="entry name" value="TolC-like"/>
</dbReference>
<gene>
    <name evidence="10" type="ORF">SAMN05660349_00245</name>
</gene>
<evidence type="ECO:0000256" key="2">
    <source>
        <dbReference type="ARBA" id="ARBA00007613"/>
    </source>
</evidence>
<comment type="similarity">
    <text evidence="2">Belongs to the outer membrane factor (OMF) (TC 1.B.17) family.</text>
</comment>
<dbReference type="AlphaFoldDB" id="A0A1T4ZXX0"/>
<dbReference type="Pfam" id="PF02321">
    <property type="entry name" value="OEP"/>
    <property type="match status" value="2"/>
</dbReference>
<dbReference type="RefSeq" id="WP_079681997.1">
    <property type="nucleotide sequence ID" value="NZ_FUYQ01000001.1"/>
</dbReference>
<feature type="coiled-coil region" evidence="8">
    <location>
        <begin position="333"/>
        <end position="371"/>
    </location>
</feature>
<dbReference type="PANTHER" id="PTHR30026:SF21">
    <property type="entry name" value="SLR1270 PROTEIN"/>
    <property type="match status" value="1"/>
</dbReference>
<feature type="signal peptide" evidence="9">
    <location>
        <begin position="1"/>
        <end position="24"/>
    </location>
</feature>
<keyword evidence="11" id="KW-1185">Reference proteome</keyword>
<dbReference type="Proteomes" id="UP000190852">
    <property type="component" value="Unassembled WGS sequence"/>
</dbReference>
<dbReference type="Gene3D" id="1.20.1600.10">
    <property type="entry name" value="Outer membrane efflux proteins (OEP)"/>
    <property type="match status" value="1"/>
</dbReference>
<dbReference type="GO" id="GO:1990281">
    <property type="term" value="C:efflux pump complex"/>
    <property type="evidence" value="ECO:0007669"/>
    <property type="project" value="TreeGrafter"/>
</dbReference>
<evidence type="ECO:0000256" key="4">
    <source>
        <dbReference type="ARBA" id="ARBA00022452"/>
    </source>
</evidence>
<evidence type="ECO:0000256" key="3">
    <source>
        <dbReference type="ARBA" id="ARBA00022448"/>
    </source>
</evidence>
<dbReference type="EMBL" id="FUYQ01000001">
    <property type="protein sequence ID" value="SKB27526.1"/>
    <property type="molecule type" value="Genomic_DNA"/>
</dbReference>
<evidence type="ECO:0000256" key="6">
    <source>
        <dbReference type="ARBA" id="ARBA00023136"/>
    </source>
</evidence>
<evidence type="ECO:0000256" key="7">
    <source>
        <dbReference type="ARBA" id="ARBA00023237"/>
    </source>
</evidence>
<dbReference type="GO" id="GO:0015288">
    <property type="term" value="F:porin activity"/>
    <property type="evidence" value="ECO:0007669"/>
    <property type="project" value="TreeGrafter"/>
</dbReference>
<dbReference type="SUPFAM" id="SSF56954">
    <property type="entry name" value="Outer membrane efflux proteins (OEP)"/>
    <property type="match status" value="1"/>
</dbReference>
<reference evidence="11" key="1">
    <citation type="submission" date="2017-02" db="EMBL/GenBank/DDBJ databases">
        <authorList>
            <person name="Varghese N."/>
            <person name="Submissions S."/>
        </authorList>
    </citation>
    <scope>NUCLEOTIDE SEQUENCE [LARGE SCALE GENOMIC DNA]</scope>
    <source>
        <strain evidence="11">DSM 24967</strain>
    </source>
</reference>
<dbReference type="GO" id="GO:0015562">
    <property type="term" value="F:efflux transmembrane transporter activity"/>
    <property type="evidence" value="ECO:0007669"/>
    <property type="project" value="InterPro"/>
</dbReference>
<sequence length="440" mass="49776">MRLSKLRKAGLFAAAIMLSYTLSAQTEVRKLLLNEAIQLAEENNKTLKESELNKNIASEKYNQSAAIFMPQVDLSYTALFTDNPLNAFGFNLQQGIVTAADFNPATLNNPNMTKDFSPKVEMMMPLVNPDLIYQRKAAKKGKEIAGLQQVRTTEYVAFQVKQAYMELALAYEAREVISRALATSAEGLKRAQAFYDEGLIQRTDLLDAQVFNSKLETDLSQATNSIKDISDKLSLIMGTETGVQYSVDKITETAASEYAYNDHRTDFVAMSKAIEAQTFMRQSAKMNFLPKLNAFGSYQYNDSRFAEFDKGSYLVGVKLSWNIFNGMRDKRTIHIANYEIQKLTNQLEQQKDEAKAELMKSTRALETLRLETTKNEQMAEQAKEALRILQDRYEEGLVSTTDLLRSQTQLAQTELALAQSVFKRNVTKAYIELLTETNRK</sequence>
<keyword evidence="4" id="KW-1134">Transmembrane beta strand</keyword>
<dbReference type="PANTHER" id="PTHR30026">
    <property type="entry name" value="OUTER MEMBRANE PROTEIN TOLC"/>
    <property type="match status" value="1"/>
</dbReference>
<keyword evidence="3" id="KW-0813">Transport</keyword>
<organism evidence="10 11">
    <name type="scientific">Parabacteroides chartae</name>
    <dbReference type="NCBI Taxonomy" id="1037355"/>
    <lineage>
        <taxon>Bacteria</taxon>
        <taxon>Pseudomonadati</taxon>
        <taxon>Bacteroidota</taxon>
        <taxon>Bacteroidia</taxon>
        <taxon>Bacteroidales</taxon>
        <taxon>Tannerellaceae</taxon>
        <taxon>Parabacteroides</taxon>
    </lineage>
</organism>
<keyword evidence="9" id="KW-0732">Signal</keyword>
<evidence type="ECO:0000256" key="8">
    <source>
        <dbReference type="SAM" id="Coils"/>
    </source>
</evidence>
<evidence type="ECO:0000256" key="5">
    <source>
        <dbReference type="ARBA" id="ARBA00022692"/>
    </source>
</evidence>
<name>A0A1T4ZXX0_9BACT</name>
<accession>A0A1T4ZXX0</accession>
<protein>
    <submittedName>
        <fullName evidence="10">Outer membrane protein TolC</fullName>
    </submittedName>
</protein>
<comment type="subcellular location">
    <subcellularLocation>
        <location evidence="1">Cell outer membrane</location>
    </subcellularLocation>
</comment>
<keyword evidence="8" id="KW-0175">Coiled coil</keyword>
<keyword evidence="7" id="KW-0998">Cell outer membrane</keyword>
<evidence type="ECO:0000313" key="10">
    <source>
        <dbReference type="EMBL" id="SKB27526.1"/>
    </source>
</evidence>
<evidence type="ECO:0000256" key="9">
    <source>
        <dbReference type="SAM" id="SignalP"/>
    </source>
</evidence>
<evidence type="ECO:0000256" key="1">
    <source>
        <dbReference type="ARBA" id="ARBA00004442"/>
    </source>
</evidence>
<dbReference type="GO" id="GO:0009279">
    <property type="term" value="C:cell outer membrane"/>
    <property type="evidence" value="ECO:0007669"/>
    <property type="project" value="UniProtKB-SubCell"/>
</dbReference>
<keyword evidence="6" id="KW-0472">Membrane</keyword>
<proteinExistence type="inferred from homology"/>
<dbReference type="InterPro" id="IPR003423">
    <property type="entry name" value="OMP_efflux"/>
</dbReference>
<feature type="chain" id="PRO_5013205102" evidence="9">
    <location>
        <begin position="25"/>
        <end position="440"/>
    </location>
</feature>